<dbReference type="EMBL" id="BAHD01000064">
    <property type="protein sequence ID" value="GAB97321.1"/>
    <property type="molecule type" value="Genomic_DNA"/>
</dbReference>
<evidence type="ECO:0000313" key="4">
    <source>
        <dbReference type="Proteomes" id="UP000008366"/>
    </source>
</evidence>
<name>K6WU30_9MICO</name>
<reference evidence="3 4" key="1">
    <citation type="submission" date="2012-08" db="EMBL/GenBank/DDBJ databases">
        <title>Whole genome shotgun sequence of Kineosphaera limosa NBRC 100340.</title>
        <authorList>
            <person name="Yoshida I."/>
            <person name="Isaki S."/>
            <person name="Hosoyama A."/>
            <person name="Tsuchikane K."/>
            <person name="Katsumata H."/>
            <person name="Ando Y."/>
            <person name="Ohji S."/>
            <person name="Hamada M."/>
            <person name="Tamura T."/>
            <person name="Yamazoe A."/>
            <person name="Yamazaki S."/>
            <person name="Fujita N."/>
        </authorList>
    </citation>
    <scope>NUCLEOTIDE SEQUENCE [LARGE SCALE GENOMIC DNA]</scope>
    <source>
        <strain evidence="3 4">NBRC 100340</strain>
    </source>
</reference>
<dbReference type="RefSeq" id="WP_006593853.1">
    <property type="nucleotide sequence ID" value="NZ_BAHD01000064.1"/>
</dbReference>
<dbReference type="STRING" id="1184609.KILIM_064_00140"/>
<organism evidence="3 4">
    <name type="scientific">Kineosphaera limosa NBRC 100340</name>
    <dbReference type="NCBI Taxonomy" id="1184609"/>
    <lineage>
        <taxon>Bacteria</taxon>
        <taxon>Bacillati</taxon>
        <taxon>Actinomycetota</taxon>
        <taxon>Actinomycetes</taxon>
        <taxon>Micrococcales</taxon>
        <taxon>Dermatophilaceae</taxon>
        <taxon>Kineosphaera</taxon>
    </lineage>
</organism>
<accession>K6WU30</accession>
<dbReference type="OrthoDB" id="4408226at2"/>
<keyword evidence="1" id="KW-0808">Transferase</keyword>
<comment type="caution">
    <text evidence="3">The sequence shown here is derived from an EMBL/GenBank/DDBJ whole genome shotgun (WGS) entry which is preliminary data.</text>
</comment>
<dbReference type="PANTHER" id="PTHR19136">
    <property type="entry name" value="MOLYBDENUM COFACTOR GUANYLYLTRANSFERASE"/>
    <property type="match status" value="1"/>
</dbReference>
<dbReference type="Proteomes" id="UP000008366">
    <property type="component" value="Unassembled WGS sequence"/>
</dbReference>
<dbReference type="InterPro" id="IPR025877">
    <property type="entry name" value="MobA-like_NTP_Trfase"/>
</dbReference>
<dbReference type="InterPro" id="IPR029044">
    <property type="entry name" value="Nucleotide-diphossugar_trans"/>
</dbReference>
<protein>
    <recommendedName>
        <fullName evidence="2">MobA-like NTP transferase domain-containing protein</fullName>
    </recommendedName>
</protein>
<proteinExistence type="predicted"/>
<gene>
    <name evidence="3" type="ORF">KILIM_064_00140</name>
</gene>
<keyword evidence="4" id="KW-1185">Reference proteome</keyword>
<dbReference type="GO" id="GO:0016779">
    <property type="term" value="F:nucleotidyltransferase activity"/>
    <property type="evidence" value="ECO:0007669"/>
    <property type="project" value="TreeGrafter"/>
</dbReference>
<sequence length="202" mass="20728">MSASVGVLVLCGGTSARLGGADKTARRLGRGTVLDHLLADLPADWPVVCVGEPRPVAESVAWRVTWTREQPALGGPVAGIAAGLGALADQRPEAAFEVVVVLAGDQPFAGEVVGDLVDALAAQGTEVDAVCATGGDRPQLLLAAYRAAGLARALRDADPRRGVYRTLAGLRIATLAVPEITALDIDTPADLARARARAPELD</sequence>
<dbReference type="PANTHER" id="PTHR19136:SF81">
    <property type="entry name" value="MOLYBDENUM COFACTOR GUANYLYLTRANSFERASE"/>
    <property type="match status" value="1"/>
</dbReference>
<feature type="domain" description="MobA-like NTP transferase" evidence="2">
    <location>
        <begin position="7"/>
        <end position="165"/>
    </location>
</feature>
<dbReference type="Pfam" id="PF12804">
    <property type="entry name" value="NTP_transf_3"/>
    <property type="match status" value="1"/>
</dbReference>
<dbReference type="eggNOG" id="COG0746">
    <property type="taxonomic scope" value="Bacteria"/>
</dbReference>
<evidence type="ECO:0000256" key="1">
    <source>
        <dbReference type="ARBA" id="ARBA00022679"/>
    </source>
</evidence>
<evidence type="ECO:0000313" key="3">
    <source>
        <dbReference type="EMBL" id="GAB97321.1"/>
    </source>
</evidence>
<evidence type="ECO:0000259" key="2">
    <source>
        <dbReference type="Pfam" id="PF12804"/>
    </source>
</evidence>
<dbReference type="Gene3D" id="3.90.550.10">
    <property type="entry name" value="Spore Coat Polysaccharide Biosynthesis Protein SpsA, Chain A"/>
    <property type="match status" value="1"/>
</dbReference>
<dbReference type="AlphaFoldDB" id="K6WU30"/>
<dbReference type="SUPFAM" id="SSF53448">
    <property type="entry name" value="Nucleotide-diphospho-sugar transferases"/>
    <property type="match status" value="1"/>
</dbReference>